<dbReference type="EMBL" id="JAPDRK010000014">
    <property type="protein sequence ID" value="KAJ9606115.1"/>
    <property type="molecule type" value="Genomic_DNA"/>
</dbReference>
<dbReference type="Pfam" id="PF10294">
    <property type="entry name" value="Methyltransf_16"/>
    <property type="match status" value="1"/>
</dbReference>
<evidence type="ECO:0000313" key="1">
    <source>
        <dbReference type="EMBL" id="KAJ9606115.1"/>
    </source>
</evidence>
<dbReference type="PANTHER" id="PTHR14614">
    <property type="entry name" value="HEPATOCELLULAR CARCINOMA-ASSOCIATED ANTIGEN"/>
    <property type="match status" value="1"/>
</dbReference>
<dbReference type="SUPFAM" id="SSF53335">
    <property type="entry name" value="S-adenosyl-L-methionine-dependent methyltransferases"/>
    <property type="match status" value="1"/>
</dbReference>
<evidence type="ECO:0000313" key="2">
    <source>
        <dbReference type="Proteomes" id="UP001172673"/>
    </source>
</evidence>
<dbReference type="CDD" id="cd02440">
    <property type="entry name" value="AdoMet_MTases"/>
    <property type="match status" value="1"/>
</dbReference>
<proteinExistence type="predicted"/>
<dbReference type="InterPro" id="IPR029063">
    <property type="entry name" value="SAM-dependent_MTases_sf"/>
</dbReference>
<reference evidence="1" key="1">
    <citation type="submission" date="2022-10" db="EMBL/GenBank/DDBJ databases">
        <title>Culturing micro-colonial fungi from biological soil crusts in the Mojave desert and describing Neophaeococcomyces mojavensis, and introducing the new genera and species Taxawa tesnikishii.</title>
        <authorList>
            <person name="Kurbessoian T."/>
            <person name="Stajich J.E."/>
        </authorList>
    </citation>
    <scope>NUCLEOTIDE SEQUENCE</scope>
    <source>
        <strain evidence="1">TK_41</strain>
    </source>
</reference>
<dbReference type="Proteomes" id="UP001172673">
    <property type="component" value="Unassembled WGS sequence"/>
</dbReference>
<organism evidence="1 2">
    <name type="scientific">Cladophialophora chaetospira</name>
    <dbReference type="NCBI Taxonomy" id="386627"/>
    <lineage>
        <taxon>Eukaryota</taxon>
        <taxon>Fungi</taxon>
        <taxon>Dikarya</taxon>
        <taxon>Ascomycota</taxon>
        <taxon>Pezizomycotina</taxon>
        <taxon>Eurotiomycetes</taxon>
        <taxon>Chaetothyriomycetidae</taxon>
        <taxon>Chaetothyriales</taxon>
        <taxon>Herpotrichiellaceae</taxon>
        <taxon>Cladophialophora</taxon>
    </lineage>
</organism>
<dbReference type="AlphaFoldDB" id="A0AA39CFD2"/>
<dbReference type="PANTHER" id="PTHR14614:SF132">
    <property type="entry name" value="PROTEIN-LYSINE METHYLTRANSFERASE C42C1.13"/>
    <property type="match status" value="1"/>
</dbReference>
<dbReference type="GO" id="GO:0005829">
    <property type="term" value="C:cytosol"/>
    <property type="evidence" value="ECO:0007669"/>
    <property type="project" value="TreeGrafter"/>
</dbReference>
<dbReference type="GO" id="GO:0008757">
    <property type="term" value="F:S-adenosylmethionine-dependent methyltransferase activity"/>
    <property type="evidence" value="ECO:0007669"/>
    <property type="project" value="UniProtKB-ARBA"/>
</dbReference>
<keyword evidence="2" id="KW-1185">Reference proteome</keyword>
<dbReference type="Gene3D" id="3.40.50.150">
    <property type="entry name" value="Vaccinia Virus protein VP39"/>
    <property type="match status" value="1"/>
</dbReference>
<dbReference type="InterPro" id="IPR019410">
    <property type="entry name" value="Methyltransf_16"/>
</dbReference>
<comment type="caution">
    <text evidence="1">The sequence shown here is derived from an EMBL/GenBank/DDBJ whole genome shotgun (WGS) entry which is preliminary data.</text>
</comment>
<protein>
    <submittedName>
        <fullName evidence="1">Uncharacterized protein</fullName>
    </submittedName>
</protein>
<gene>
    <name evidence="1" type="ORF">H2200_009076</name>
</gene>
<sequence>MVHYIRFLRTPQCELSKKTADVSAVVAVQTDLGDALLSQDVLLDANLVEANSSKDLLHSQPLQWQATSRALKFTLPCPGKYISRSVRLQVTTKGTQSTSKQLEVPAIIDVWSSEFRLFDKVRSEPVIERQLRLSNGTTLRLLEDTGESIARHIWDASLGFLMFFARALFLSPPQEMSTIAKLVRSSKVRRLRVLELGAGCGVVGIAFAQLIKCDMLLTDLEDAQEILSTNSRHASPMAGSTIQTEVLDWASSLEGSSNSIFDLVLVSDCIYNPDSSLHLVEILRQLVARAPDTAILVGFKRRHEADTIFFDRMRETNFEIVGHIDIPLPHTATDYDSDIPTTEFYTYRQHTALRPQG</sequence>
<name>A0AA39CFD2_9EURO</name>
<accession>A0AA39CFD2</accession>